<dbReference type="Proteomes" id="UP000238882">
    <property type="component" value="Unassembled WGS sequence"/>
</dbReference>
<dbReference type="NCBIfam" id="TIGR04183">
    <property type="entry name" value="Por_Secre_tail"/>
    <property type="match status" value="1"/>
</dbReference>
<evidence type="ECO:0000259" key="2">
    <source>
        <dbReference type="Pfam" id="PF18962"/>
    </source>
</evidence>
<proteinExistence type="predicted"/>
<keyword evidence="4" id="KW-1185">Reference proteome</keyword>
<protein>
    <recommendedName>
        <fullName evidence="2">Secretion system C-terminal sorting domain-containing protein</fullName>
    </recommendedName>
</protein>
<dbReference type="Pfam" id="PF18962">
    <property type="entry name" value="Por_Secre_tail"/>
    <property type="match status" value="1"/>
</dbReference>
<feature type="domain" description="Secretion system C-terminal sorting" evidence="2">
    <location>
        <begin position="730"/>
        <end position="794"/>
    </location>
</feature>
<dbReference type="AlphaFoldDB" id="A0A2S7WS31"/>
<evidence type="ECO:0000313" key="4">
    <source>
        <dbReference type="Proteomes" id="UP000238882"/>
    </source>
</evidence>
<dbReference type="EMBL" id="MSCN01000001">
    <property type="protein sequence ID" value="PQJ80122.1"/>
    <property type="molecule type" value="Genomic_DNA"/>
</dbReference>
<name>A0A2S7WS31_9FLAO</name>
<keyword evidence="1" id="KW-0732">Signal</keyword>
<reference evidence="3 4" key="1">
    <citation type="submission" date="2016-12" db="EMBL/GenBank/DDBJ databases">
        <title>Trade-off between light-utilization and light-protection in marine flavobacteria.</title>
        <authorList>
            <person name="Kumagai Y."/>
            <person name="Yoshizawa S."/>
            <person name="Kogure K."/>
            <person name="Iwasaki W."/>
        </authorList>
    </citation>
    <scope>NUCLEOTIDE SEQUENCE [LARGE SCALE GENOMIC DNA]</scope>
    <source>
        <strain evidence="3 4">NBRC 108759</strain>
    </source>
</reference>
<evidence type="ECO:0000313" key="3">
    <source>
        <dbReference type="EMBL" id="PQJ80122.1"/>
    </source>
</evidence>
<evidence type="ECO:0000256" key="1">
    <source>
        <dbReference type="ARBA" id="ARBA00022729"/>
    </source>
</evidence>
<dbReference type="OrthoDB" id="1522652at2"/>
<organism evidence="3 4">
    <name type="scientific">Polaribacter porphyrae</name>
    <dbReference type="NCBI Taxonomy" id="1137780"/>
    <lineage>
        <taxon>Bacteria</taxon>
        <taxon>Pseudomonadati</taxon>
        <taxon>Bacteroidota</taxon>
        <taxon>Flavobacteriia</taxon>
        <taxon>Flavobacteriales</taxon>
        <taxon>Flavobacteriaceae</taxon>
    </lineage>
</organism>
<gene>
    <name evidence="3" type="ORF">BTO18_13470</name>
</gene>
<sequence>MIILKLKRLKILITLFLYFISHWSSGQSTYSTNFEDGSKTGTYTTGNDVLSGITWTLQESLIGTDAANDRFNGLKSLRLRYRTNGTPGIATMNSDVTGIETISFKYARFGTDTDPPVIKVEYSTNSGSTWIQAGSDIDTDGVTTLTDWSHTINVVGSVRIRLRTVNGTNGRRANIDDLAFTSTADTTPPVFENSTPSSSSLTHTSFTLGTDIDEAGTIYYVLLADGATAPSSAQVKAGTDGNDASGITSASQLVNSGGFTHDFNISSLSAGSSYDIYVVAEDDEGSPNLQASPTLLEVTTTSTLTWDGSSSNDWATAANWTPATIPGSGTDVTIPSGLTNYPTASGAVTVNTVTMASGTSLIANSTFAGAVTYNRTVQFVSGNLKGWYLMASPVSGETYDNDYVTANNIAANGTNRGIASYNTSGDSWLYLQQNSSGTFNNGQGYSIKRTSNGDVGFTGTLNTNNAGVDVVLSNSLNRFNLLGNPYTSYISSATFLNNESAISETKTLWVFNQTLGVNGEYEVKDISDAMIIAPAQGFFVRANTAGGTFNFAEANQSHNSSDTFQKSVSNLVIKLWINDGTIKNYARVKYLPNASKGFDVGFDGELFSGAANTFAVYSHLLENNQEKKYQLQSLPNSNYENMVIPIGVIANSGKEITFSTETLNLPAGLKVYIEDRETNTFTRLDEANSNYKITLNTTLSGIGRFYLHTRSSALSTNDITLEGVSIYSNNNTLRITGMNSENAKVKIYSVLGKKVLESSFSSKGVSDINLPKLNTGVYIVQLTSEKGKINKKIVLE</sequence>
<accession>A0A2S7WS31</accession>
<comment type="caution">
    <text evidence="3">The sequence shown here is derived from an EMBL/GenBank/DDBJ whole genome shotgun (WGS) entry which is preliminary data.</text>
</comment>
<dbReference type="InterPro" id="IPR026444">
    <property type="entry name" value="Secre_tail"/>
</dbReference>